<evidence type="ECO:0000256" key="2">
    <source>
        <dbReference type="ARBA" id="ARBA00013147"/>
    </source>
</evidence>
<dbReference type="PROSITE" id="PS51171">
    <property type="entry name" value="PREPHENATE_DEHYDR_3"/>
    <property type="match status" value="1"/>
</dbReference>
<evidence type="ECO:0000256" key="8">
    <source>
        <dbReference type="ARBA" id="ARBA00047848"/>
    </source>
</evidence>
<organism evidence="12 13">
    <name type="scientific">Evansella tamaricis</name>
    <dbReference type="NCBI Taxonomy" id="2069301"/>
    <lineage>
        <taxon>Bacteria</taxon>
        <taxon>Bacillati</taxon>
        <taxon>Bacillota</taxon>
        <taxon>Bacilli</taxon>
        <taxon>Bacillales</taxon>
        <taxon>Bacillaceae</taxon>
        <taxon>Evansella</taxon>
    </lineage>
</organism>
<keyword evidence="4 9" id="KW-0028">Amino-acid biosynthesis</keyword>
<evidence type="ECO:0000313" key="13">
    <source>
        <dbReference type="Proteomes" id="UP000784880"/>
    </source>
</evidence>
<dbReference type="InterPro" id="IPR001086">
    <property type="entry name" value="Preph_deHydtase"/>
</dbReference>
<accession>A0ABS6JJX0</accession>
<dbReference type="Proteomes" id="UP000784880">
    <property type="component" value="Unassembled WGS sequence"/>
</dbReference>
<reference evidence="12 13" key="1">
    <citation type="submission" date="2021-06" db="EMBL/GenBank/DDBJ databases">
        <title>Bacillus sp. RD4P76, an endophyte from a halophyte.</title>
        <authorList>
            <person name="Sun J.-Q."/>
        </authorList>
    </citation>
    <scope>NUCLEOTIDE SEQUENCE [LARGE SCALE GENOMIC DNA]</scope>
    <source>
        <strain evidence="12 13">CGMCC 1.15917</strain>
    </source>
</reference>
<dbReference type="PANTHER" id="PTHR21022">
    <property type="entry name" value="PREPHENATE DEHYDRATASE P PROTEIN"/>
    <property type="match status" value="1"/>
</dbReference>
<dbReference type="InterPro" id="IPR002912">
    <property type="entry name" value="ACT_dom"/>
</dbReference>
<evidence type="ECO:0000259" key="11">
    <source>
        <dbReference type="PROSITE" id="PS51671"/>
    </source>
</evidence>
<keyword evidence="13" id="KW-1185">Reference proteome</keyword>
<comment type="caution">
    <text evidence="12">The sequence shown here is derived from an EMBL/GenBank/DDBJ whole genome shotgun (WGS) entry which is preliminary data.</text>
</comment>
<dbReference type="EC" id="4.2.1.51" evidence="2 9"/>
<evidence type="ECO:0000256" key="1">
    <source>
        <dbReference type="ARBA" id="ARBA00004741"/>
    </source>
</evidence>
<dbReference type="PIRSF" id="PIRSF001500">
    <property type="entry name" value="Chor_mut_pdt_Ppr"/>
    <property type="match status" value="1"/>
</dbReference>
<feature type="domain" description="ACT" evidence="11">
    <location>
        <begin position="203"/>
        <end position="280"/>
    </location>
</feature>
<evidence type="ECO:0000256" key="9">
    <source>
        <dbReference type="RuleBase" id="RU361254"/>
    </source>
</evidence>
<feature type="domain" description="Prephenate dehydratase" evidence="10">
    <location>
        <begin position="3"/>
        <end position="182"/>
    </location>
</feature>
<evidence type="ECO:0000256" key="5">
    <source>
        <dbReference type="ARBA" id="ARBA00023141"/>
    </source>
</evidence>
<dbReference type="PROSITE" id="PS51671">
    <property type="entry name" value="ACT"/>
    <property type="match status" value="1"/>
</dbReference>
<dbReference type="InterPro" id="IPR008242">
    <property type="entry name" value="Chor_mutase/pphenate_deHydtase"/>
</dbReference>
<evidence type="ECO:0000256" key="7">
    <source>
        <dbReference type="ARBA" id="ARBA00023239"/>
    </source>
</evidence>
<dbReference type="NCBIfam" id="NF008865">
    <property type="entry name" value="PRK11898.1"/>
    <property type="match status" value="1"/>
</dbReference>
<keyword evidence="6 9" id="KW-0584">Phenylalanine biosynthesis</keyword>
<dbReference type="Pfam" id="PF00800">
    <property type="entry name" value="PDT"/>
    <property type="match status" value="1"/>
</dbReference>
<dbReference type="PROSITE" id="PS00857">
    <property type="entry name" value="PREPHENATE_DEHYDR_1"/>
    <property type="match status" value="1"/>
</dbReference>
<evidence type="ECO:0000259" key="10">
    <source>
        <dbReference type="PROSITE" id="PS51171"/>
    </source>
</evidence>
<evidence type="ECO:0000256" key="3">
    <source>
        <dbReference type="ARBA" id="ARBA00021872"/>
    </source>
</evidence>
<comment type="pathway">
    <text evidence="1 9">Amino-acid biosynthesis; L-phenylalanine biosynthesis; phenylpyruvate from prephenate: step 1/1.</text>
</comment>
<dbReference type="InterPro" id="IPR018528">
    <property type="entry name" value="Preph_deHydtase_CS"/>
</dbReference>
<comment type="catalytic activity">
    <reaction evidence="8 9">
        <text>prephenate + H(+) = 3-phenylpyruvate + CO2 + H2O</text>
        <dbReference type="Rhea" id="RHEA:21648"/>
        <dbReference type="ChEBI" id="CHEBI:15377"/>
        <dbReference type="ChEBI" id="CHEBI:15378"/>
        <dbReference type="ChEBI" id="CHEBI:16526"/>
        <dbReference type="ChEBI" id="CHEBI:18005"/>
        <dbReference type="ChEBI" id="CHEBI:29934"/>
        <dbReference type="EC" id="4.2.1.51"/>
    </reaction>
</comment>
<evidence type="ECO:0000313" key="12">
    <source>
        <dbReference type="EMBL" id="MBU9713984.1"/>
    </source>
</evidence>
<dbReference type="GO" id="GO:0004664">
    <property type="term" value="F:prephenate dehydratase activity"/>
    <property type="evidence" value="ECO:0007669"/>
    <property type="project" value="UniProtKB-EC"/>
</dbReference>
<sequence length="295" mass="32755">MGTVGFLGPKGSFTEAAAKALLPNEQGISFRTIPDCIDAVKDNIVDCAVVPLENAIEGSVNITLDYLIHHQRMTIAAEITAPIYQHLMIKEENKDKWQEVTAVYSHPHAIAQCHKFIREHLNSANLSYTSSTAEAARFVSEAEENIAAIANTVAAKEYGLTIVQSEINDYNNNSTRFIVLKNGNLAKDSFQKDMNEQQYKTTMMITLPSDYTGALHQVLSAFSWRKINLSKIESRPMKTGIGNYFFIIDVDMLQDNVLIPGVCEELKALGCGVEILGSYPCYTWNVKKVQNNGIN</sequence>
<dbReference type="PROSITE" id="PS00858">
    <property type="entry name" value="PREPHENATE_DEHYDR_2"/>
    <property type="match status" value="1"/>
</dbReference>
<dbReference type="RefSeq" id="WP_217068247.1">
    <property type="nucleotide sequence ID" value="NZ_JAHQCS010000160.1"/>
</dbReference>
<name>A0ABS6JJX0_9BACI</name>
<gene>
    <name evidence="9 12" type="primary">pheA</name>
    <name evidence="12" type="ORF">KS419_19815</name>
</gene>
<keyword evidence="5 9" id="KW-0057">Aromatic amino acid biosynthesis</keyword>
<proteinExistence type="predicted"/>
<dbReference type="CDD" id="cd13633">
    <property type="entry name" value="PBP2_Sa-PDT_like"/>
    <property type="match status" value="1"/>
</dbReference>
<dbReference type="EMBL" id="JAHQCS010000160">
    <property type="protein sequence ID" value="MBU9713984.1"/>
    <property type="molecule type" value="Genomic_DNA"/>
</dbReference>
<dbReference type="PANTHER" id="PTHR21022:SF19">
    <property type="entry name" value="PREPHENATE DEHYDRATASE-RELATED"/>
    <property type="match status" value="1"/>
</dbReference>
<protein>
    <recommendedName>
        <fullName evidence="3 9">Prephenate dehydratase</fullName>
        <shortName evidence="9">PDT</shortName>
        <ecNumber evidence="2 9">4.2.1.51</ecNumber>
    </recommendedName>
</protein>
<keyword evidence="7 9" id="KW-0456">Lyase</keyword>
<evidence type="ECO:0000256" key="4">
    <source>
        <dbReference type="ARBA" id="ARBA00022605"/>
    </source>
</evidence>
<dbReference type="CDD" id="cd04905">
    <property type="entry name" value="ACT_CM-PDT"/>
    <property type="match status" value="1"/>
</dbReference>
<evidence type="ECO:0000256" key="6">
    <source>
        <dbReference type="ARBA" id="ARBA00023222"/>
    </source>
</evidence>